<feature type="transmembrane region" description="Helical" evidence="1">
    <location>
        <begin position="40"/>
        <end position="66"/>
    </location>
</feature>
<keyword evidence="1" id="KW-1133">Transmembrane helix</keyword>
<keyword evidence="1" id="KW-0472">Membrane</keyword>
<proteinExistence type="predicted"/>
<sequence>MVLCIAKQKSKSHLLNRAYHHQLKLVPGCSLRLFVHPQMIAIVFLFILILLVLVLLLFVFLFVLLIARTRCWAVGYCCGSDD</sequence>
<evidence type="ECO:0000313" key="2">
    <source>
        <dbReference type="EnsemblMetazoa" id="AFUN015106-PA"/>
    </source>
</evidence>
<protein>
    <submittedName>
        <fullName evidence="2">Uncharacterized protein</fullName>
    </submittedName>
</protein>
<dbReference type="EnsemblMetazoa" id="AFUN015106-RA">
    <property type="protein sequence ID" value="AFUN015106-PA"/>
    <property type="gene ID" value="AFUN015106"/>
</dbReference>
<dbReference type="AlphaFoldDB" id="A0A182S3X6"/>
<name>A0A182S3X6_ANOFN</name>
<reference evidence="2" key="1">
    <citation type="submission" date="2020-05" db="UniProtKB">
        <authorList>
            <consortium name="EnsemblMetazoa"/>
        </authorList>
    </citation>
    <scope>IDENTIFICATION</scope>
    <source>
        <strain evidence="2">FUMOZ</strain>
    </source>
</reference>
<evidence type="ECO:0000256" key="1">
    <source>
        <dbReference type="SAM" id="Phobius"/>
    </source>
</evidence>
<accession>A0A182S3X6</accession>
<organism evidence="2">
    <name type="scientific">Anopheles funestus</name>
    <name type="common">African malaria mosquito</name>
    <dbReference type="NCBI Taxonomy" id="62324"/>
    <lineage>
        <taxon>Eukaryota</taxon>
        <taxon>Metazoa</taxon>
        <taxon>Ecdysozoa</taxon>
        <taxon>Arthropoda</taxon>
        <taxon>Hexapoda</taxon>
        <taxon>Insecta</taxon>
        <taxon>Pterygota</taxon>
        <taxon>Neoptera</taxon>
        <taxon>Endopterygota</taxon>
        <taxon>Diptera</taxon>
        <taxon>Nematocera</taxon>
        <taxon>Culicoidea</taxon>
        <taxon>Culicidae</taxon>
        <taxon>Anophelinae</taxon>
        <taxon>Anopheles</taxon>
    </lineage>
</organism>
<keyword evidence="1" id="KW-0812">Transmembrane</keyword>
<dbReference type="VEuPathDB" id="VectorBase:AFUN015106"/>